<evidence type="ECO:0000256" key="4">
    <source>
        <dbReference type="ARBA" id="ARBA00023136"/>
    </source>
</evidence>
<feature type="transmembrane region" description="Helical" evidence="5">
    <location>
        <begin position="6"/>
        <end position="22"/>
    </location>
</feature>
<evidence type="ECO:0000256" key="5">
    <source>
        <dbReference type="SAM" id="Phobius"/>
    </source>
</evidence>
<comment type="caution">
    <text evidence="6">The sequence shown here is derived from an EMBL/GenBank/DDBJ whole genome shotgun (WGS) entry which is preliminary data.</text>
</comment>
<sequence>MTNKTMAIVAYITLIGWLIVYFKHKDMPEKSPLVSYHLGQSLGIMILGLALSIVTGVVVAVAPPLSFLMSIAGLLPLILLIFGIIAANNESCSPVPGVGRLFENRFSFLN</sequence>
<evidence type="ECO:0000256" key="1">
    <source>
        <dbReference type="ARBA" id="ARBA00004141"/>
    </source>
</evidence>
<keyword evidence="2 5" id="KW-0812">Transmembrane</keyword>
<dbReference type="InterPro" id="IPR019109">
    <property type="entry name" value="MamF_MmsF"/>
</dbReference>
<accession>A0A3N4Q4T6</accession>
<proteinExistence type="predicted"/>
<organism evidence="6 7">
    <name type="scientific">Chitinophaga lutea</name>
    <dbReference type="NCBI Taxonomy" id="2488634"/>
    <lineage>
        <taxon>Bacteria</taxon>
        <taxon>Pseudomonadati</taxon>
        <taxon>Bacteroidota</taxon>
        <taxon>Chitinophagia</taxon>
        <taxon>Chitinophagales</taxon>
        <taxon>Chitinophagaceae</taxon>
        <taxon>Chitinophaga</taxon>
    </lineage>
</organism>
<feature type="transmembrane region" description="Helical" evidence="5">
    <location>
        <begin position="42"/>
        <end position="61"/>
    </location>
</feature>
<evidence type="ECO:0000256" key="3">
    <source>
        <dbReference type="ARBA" id="ARBA00022989"/>
    </source>
</evidence>
<dbReference type="RefSeq" id="WP_123845012.1">
    <property type="nucleotide sequence ID" value="NZ_RPDH01000001.1"/>
</dbReference>
<dbReference type="OrthoDB" id="6400719at2"/>
<evidence type="ECO:0000313" key="6">
    <source>
        <dbReference type="EMBL" id="RPE12501.1"/>
    </source>
</evidence>
<dbReference type="EMBL" id="RPDH01000001">
    <property type="protein sequence ID" value="RPE12501.1"/>
    <property type="molecule type" value="Genomic_DNA"/>
</dbReference>
<name>A0A3N4Q4T6_9BACT</name>
<protein>
    <submittedName>
        <fullName evidence="6">DUF4870 domain-containing protein</fullName>
    </submittedName>
</protein>
<dbReference type="AlphaFoldDB" id="A0A3N4Q4T6"/>
<dbReference type="Proteomes" id="UP000278351">
    <property type="component" value="Unassembled WGS sequence"/>
</dbReference>
<keyword evidence="4 5" id="KW-0472">Membrane</keyword>
<dbReference type="Pfam" id="PF09685">
    <property type="entry name" value="MamF_MmsF"/>
    <property type="match status" value="1"/>
</dbReference>
<evidence type="ECO:0000313" key="7">
    <source>
        <dbReference type="Proteomes" id="UP000278351"/>
    </source>
</evidence>
<feature type="transmembrane region" description="Helical" evidence="5">
    <location>
        <begin position="67"/>
        <end position="87"/>
    </location>
</feature>
<gene>
    <name evidence="6" type="ORF">EGT74_02810</name>
</gene>
<keyword evidence="7" id="KW-1185">Reference proteome</keyword>
<evidence type="ECO:0000256" key="2">
    <source>
        <dbReference type="ARBA" id="ARBA00022692"/>
    </source>
</evidence>
<comment type="subcellular location">
    <subcellularLocation>
        <location evidence="1">Membrane</location>
        <topology evidence="1">Multi-pass membrane protein</topology>
    </subcellularLocation>
</comment>
<reference evidence="6 7" key="1">
    <citation type="submission" date="2018-11" db="EMBL/GenBank/DDBJ databases">
        <title>Chitinophaga lutea sp.nov., isolate from arsenic contaminated soil.</title>
        <authorList>
            <person name="Zong Y."/>
        </authorList>
    </citation>
    <scope>NUCLEOTIDE SEQUENCE [LARGE SCALE GENOMIC DNA]</scope>
    <source>
        <strain evidence="6 7">ZY74</strain>
    </source>
</reference>
<keyword evidence="3 5" id="KW-1133">Transmembrane helix</keyword>